<evidence type="ECO:0000256" key="1">
    <source>
        <dbReference type="SAM" id="MobiDB-lite"/>
    </source>
</evidence>
<dbReference type="PROSITE" id="PS00028">
    <property type="entry name" value="ZINC_FINGER_C2H2_1"/>
    <property type="match status" value="2"/>
</dbReference>
<keyword evidence="4" id="KW-1185">Reference proteome</keyword>
<feature type="region of interest" description="Disordered" evidence="1">
    <location>
        <begin position="378"/>
        <end position="404"/>
    </location>
</feature>
<feature type="compositionally biased region" description="Polar residues" evidence="1">
    <location>
        <begin position="448"/>
        <end position="475"/>
    </location>
</feature>
<organism evidence="3 4">
    <name type="scientific">Taenia crassiceps</name>
    <dbReference type="NCBI Taxonomy" id="6207"/>
    <lineage>
        <taxon>Eukaryota</taxon>
        <taxon>Metazoa</taxon>
        <taxon>Spiralia</taxon>
        <taxon>Lophotrochozoa</taxon>
        <taxon>Platyhelminthes</taxon>
        <taxon>Cestoda</taxon>
        <taxon>Eucestoda</taxon>
        <taxon>Cyclophyllidea</taxon>
        <taxon>Taeniidae</taxon>
        <taxon>Taenia</taxon>
    </lineage>
</organism>
<protein>
    <recommendedName>
        <fullName evidence="2">C2H2-type domain-containing protein</fullName>
    </recommendedName>
</protein>
<feature type="domain" description="C2H2-type" evidence="2">
    <location>
        <begin position="209"/>
        <end position="230"/>
    </location>
</feature>
<accession>A0ABR4QH73</accession>
<dbReference type="SMART" id="SM00355">
    <property type="entry name" value="ZnF_C2H2"/>
    <property type="match status" value="3"/>
</dbReference>
<proteinExistence type="predicted"/>
<reference evidence="3 4" key="1">
    <citation type="journal article" date="2022" name="Front. Cell. Infect. Microbiol.">
        <title>The Genomes of Two Strains of Taenia crassiceps the Animal Model for the Study of Human Cysticercosis.</title>
        <authorList>
            <person name="Bobes R.J."/>
            <person name="Estrada K."/>
            <person name="Rios-Valencia D.G."/>
            <person name="Calderon-Gallegos A."/>
            <person name="de la Torre P."/>
            <person name="Carrero J.C."/>
            <person name="Sanchez-Flores A."/>
            <person name="Laclette J.P."/>
        </authorList>
    </citation>
    <scope>NUCLEOTIDE SEQUENCE [LARGE SCALE GENOMIC DNA]</scope>
    <source>
        <strain evidence="3">WFUcys</strain>
    </source>
</reference>
<feature type="domain" description="C2H2-type" evidence="2">
    <location>
        <begin position="161"/>
        <end position="182"/>
    </location>
</feature>
<gene>
    <name evidence="3" type="ORF">TcWFU_003684</name>
</gene>
<feature type="region of interest" description="Disordered" evidence="1">
    <location>
        <begin position="33"/>
        <end position="52"/>
    </location>
</feature>
<dbReference type="InterPro" id="IPR013087">
    <property type="entry name" value="Znf_C2H2_type"/>
</dbReference>
<feature type="region of interest" description="Disordered" evidence="1">
    <location>
        <begin position="433"/>
        <end position="475"/>
    </location>
</feature>
<comment type="caution">
    <text evidence="3">The sequence shown here is derived from an EMBL/GenBank/DDBJ whole genome shotgun (WGS) entry which is preliminary data.</text>
</comment>
<evidence type="ECO:0000313" key="3">
    <source>
        <dbReference type="EMBL" id="KAL5108760.1"/>
    </source>
</evidence>
<dbReference type="Proteomes" id="UP001651158">
    <property type="component" value="Unassembled WGS sequence"/>
</dbReference>
<feature type="compositionally biased region" description="Basic and acidic residues" evidence="1">
    <location>
        <begin position="436"/>
        <end position="447"/>
    </location>
</feature>
<dbReference type="EMBL" id="JAKROA010000003">
    <property type="protein sequence ID" value="KAL5108760.1"/>
    <property type="molecule type" value="Genomic_DNA"/>
</dbReference>
<feature type="compositionally biased region" description="Basic and acidic residues" evidence="1">
    <location>
        <begin position="33"/>
        <end position="47"/>
    </location>
</feature>
<evidence type="ECO:0000313" key="4">
    <source>
        <dbReference type="Proteomes" id="UP001651158"/>
    </source>
</evidence>
<sequence length="507" mass="56789">MTVDTTAPFLCLYDPCKTESSSWIDAISMHSKDPRISSDKSKSENDVSKPPANDMCHKVFKNLAEYTAHINCNHVILPHSRDKGKELNSSELRQLDAIKRGLPGPSIRELMVGSVFGAFGKPRITQANSLEKSGKSVDVRRKSLVLRDGWNKGYRPSKATCRVCLHDYENEEGLTKHVEEFHVPETQKRVQHLTEVGEMVRVLDIDRLCTECFAMFNSVYQLQVHIVVSHGGKSWCNCGLCNQQFCESNQCLPTFATAGSVVTATEDENQNMLELPEEVASASTEPPSVERFPTLEEDLDALYSIYEAKLPIVTLCRILDCHEAKHHTALQPSLKFPFLPVKLITQLLESRGHQGKQIFDWLSNISDQPPIMDIKPFVFDDPNSKKGGKGKITCRLNPGEDPLPQEGVEIGQRMLEAMVSRIGGLVQRSNSDIEEDVPRLEKERKVSDLTQHTSDTSLHSPTKGSTSTEVVATTQKSSLPHKLIKLFTRVGEQNVAIHQEKEFMEKV</sequence>
<name>A0ABR4QH73_9CEST</name>
<evidence type="ECO:0000259" key="2">
    <source>
        <dbReference type="PROSITE" id="PS00028"/>
    </source>
</evidence>